<gene>
    <name evidence="2" type="ORF">SETIT_3G029600v2</name>
</gene>
<evidence type="ECO:0000256" key="1">
    <source>
        <dbReference type="SAM" id="MobiDB-lite"/>
    </source>
</evidence>
<feature type="compositionally biased region" description="Gly residues" evidence="1">
    <location>
        <begin position="82"/>
        <end position="92"/>
    </location>
</feature>
<organism evidence="2">
    <name type="scientific">Setaria italica</name>
    <name type="common">Foxtail millet</name>
    <name type="synonym">Panicum italicum</name>
    <dbReference type="NCBI Taxonomy" id="4555"/>
    <lineage>
        <taxon>Eukaryota</taxon>
        <taxon>Viridiplantae</taxon>
        <taxon>Streptophyta</taxon>
        <taxon>Embryophyta</taxon>
        <taxon>Tracheophyta</taxon>
        <taxon>Spermatophyta</taxon>
        <taxon>Magnoliopsida</taxon>
        <taxon>Liliopsida</taxon>
        <taxon>Poales</taxon>
        <taxon>Poaceae</taxon>
        <taxon>PACMAD clade</taxon>
        <taxon>Panicoideae</taxon>
        <taxon>Panicodae</taxon>
        <taxon>Paniceae</taxon>
        <taxon>Cenchrinae</taxon>
        <taxon>Setaria</taxon>
    </lineage>
</organism>
<dbReference type="OrthoDB" id="719388at2759"/>
<dbReference type="EMBL" id="CM003530">
    <property type="protein sequence ID" value="RCV15074.1"/>
    <property type="molecule type" value="Genomic_DNA"/>
</dbReference>
<sequence length="239" mass="24895">MAATASGDVAAAVTTDSLDLNFNIDDFDVRDLDFFDFGDLAADEFCDAYSAFVANADAKRVSGGGGGTGTGGGWLAGLSLSGGDGGDGGDGSPEGSPDSVVTDDGPLVGEEAMSAVVAELERYLMEDGDVEEVFCADGDRVLEHICVDDFFGDMLGSDFNGIVTAVSGALHNGGEDNDDGDVLAALEHEPASRKRARHKIRGTTMTPWWGEPEVTRRHLARFQVPAPWPPAAAVLLCCM</sequence>
<proteinExistence type="predicted"/>
<dbReference type="AlphaFoldDB" id="A0A368QB71"/>
<feature type="region of interest" description="Disordered" evidence="1">
    <location>
        <begin position="82"/>
        <end position="105"/>
    </location>
</feature>
<accession>A0A368QB71</accession>
<protein>
    <submittedName>
        <fullName evidence="2">Uncharacterized protein</fullName>
    </submittedName>
</protein>
<reference evidence="2" key="1">
    <citation type="journal article" date="2012" name="Nat. Biotechnol.">
        <title>Reference genome sequence of the model plant Setaria.</title>
        <authorList>
            <person name="Bennetzen J.L."/>
            <person name="Schmutz J."/>
            <person name="Wang H."/>
            <person name="Percifield R."/>
            <person name="Hawkins J."/>
            <person name="Pontaroli A.C."/>
            <person name="Estep M."/>
            <person name="Feng L."/>
            <person name="Vaughn J.N."/>
            <person name="Grimwood J."/>
            <person name="Jenkins J."/>
            <person name="Barry K."/>
            <person name="Lindquist E."/>
            <person name="Hellsten U."/>
            <person name="Deshpande S."/>
            <person name="Wang X."/>
            <person name="Wu X."/>
            <person name="Mitros T."/>
            <person name="Triplett J."/>
            <person name="Yang X."/>
            <person name="Ye C.Y."/>
            <person name="Mauro-Herrera M."/>
            <person name="Wang L."/>
            <person name="Li P."/>
            <person name="Sharma M."/>
            <person name="Sharma R."/>
            <person name="Ronald P.C."/>
            <person name="Panaud O."/>
            <person name="Kellogg E.A."/>
            <person name="Brutnell T.P."/>
            <person name="Doust A.N."/>
            <person name="Tuskan G.A."/>
            <person name="Rokhsar D."/>
            <person name="Devos K.M."/>
        </authorList>
    </citation>
    <scope>NUCLEOTIDE SEQUENCE [LARGE SCALE GENOMIC DNA]</scope>
    <source>
        <strain evidence="2">Yugu1</strain>
    </source>
</reference>
<name>A0A368QB71_SETIT</name>
<reference evidence="2" key="2">
    <citation type="submission" date="2015-07" db="EMBL/GenBank/DDBJ databases">
        <authorList>
            <person name="Noorani M."/>
        </authorList>
    </citation>
    <scope>NUCLEOTIDE SEQUENCE</scope>
    <source>
        <strain evidence="2">Yugu1</strain>
    </source>
</reference>
<evidence type="ECO:0000313" key="2">
    <source>
        <dbReference type="EMBL" id="RCV15074.1"/>
    </source>
</evidence>